<evidence type="ECO:0000313" key="3">
    <source>
        <dbReference type="Proteomes" id="UP000656813"/>
    </source>
</evidence>
<keyword evidence="1" id="KW-0472">Membrane</keyword>
<proteinExistence type="predicted"/>
<evidence type="ECO:0000256" key="1">
    <source>
        <dbReference type="SAM" id="Phobius"/>
    </source>
</evidence>
<dbReference type="AlphaFoldDB" id="A0A8J3A3H6"/>
<dbReference type="EMBL" id="BMFV01000058">
    <property type="protein sequence ID" value="GGH88820.1"/>
    <property type="molecule type" value="Genomic_DNA"/>
</dbReference>
<comment type="caution">
    <text evidence="2">The sequence shown here is derived from an EMBL/GenBank/DDBJ whole genome shotgun (WGS) entry which is preliminary data.</text>
</comment>
<feature type="transmembrane region" description="Helical" evidence="1">
    <location>
        <begin position="6"/>
        <end position="24"/>
    </location>
</feature>
<name>A0A8J3A3H6_9BACL</name>
<organism evidence="2 3">
    <name type="scientific">Pullulanibacillus pueri</name>
    <dbReference type="NCBI Taxonomy" id="1437324"/>
    <lineage>
        <taxon>Bacteria</taxon>
        <taxon>Bacillati</taxon>
        <taxon>Bacillota</taxon>
        <taxon>Bacilli</taxon>
        <taxon>Bacillales</taxon>
        <taxon>Sporolactobacillaceae</taxon>
        <taxon>Pullulanibacillus</taxon>
    </lineage>
</organism>
<keyword evidence="1" id="KW-0812">Transmembrane</keyword>
<dbReference type="RefSeq" id="WP_188499350.1">
    <property type="nucleotide sequence ID" value="NZ_BMFV01000058.1"/>
</dbReference>
<gene>
    <name evidence="2" type="ORF">GCM10007096_42020</name>
</gene>
<keyword evidence="3" id="KW-1185">Reference proteome</keyword>
<dbReference type="Proteomes" id="UP000656813">
    <property type="component" value="Unassembled WGS sequence"/>
</dbReference>
<evidence type="ECO:0000313" key="2">
    <source>
        <dbReference type="EMBL" id="GGH88820.1"/>
    </source>
</evidence>
<protein>
    <submittedName>
        <fullName evidence="2">Uncharacterized protein</fullName>
    </submittedName>
</protein>
<sequence>MKHSSLLIKIGVVVIVLLLFIGYLKYQDYQKDHFVVDKKSFNVKTSFSAVMQEDYDKIPTLKNADRYHIVETVNKDIPIVKMQRDLRIEKVWLVAGRVYILTSFKLLKTDRSLEDVPKLTIHKFIFHRKNGPDFTYDIGKSEINADGVSPLKLTQRTFDHRVYQSQVLPFEFNGTDKEKDAIKKADLNAIYKLTLAGMQLITNQKGEAKKTAIKDITVPAQFNFEKYLIDTLALNKKLTIDDVTLTFKSYRQYYDHGELNYKVENPGHMVKLDATTQFDGKIPEPIDENSKNIVFGEFNLTHGTAGEFDIYNPDFKTMTIQPTGYVTKEDQTITFKVTQKQMESLSQEDKGEIQVGTFTHGKIYIGKPANTHREGNFYIRFKQDRHSPQLSELRFVNATNLPTQNIKDEEVKQMYGELTPIKVTNNKGKTIMSLENEGIETLGDGRKVYDFSVDPDEWHGSKAFQFTIQGLMYQEKIKINPITISLKE</sequence>
<accession>A0A8J3A3H6</accession>
<keyword evidence="1" id="KW-1133">Transmembrane helix</keyword>
<reference evidence="2" key="1">
    <citation type="journal article" date="2014" name="Int. J. Syst. Evol. Microbiol.">
        <title>Complete genome sequence of Corynebacterium casei LMG S-19264T (=DSM 44701T), isolated from a smear-ripened cheese.</title>
        <authorList>
            <consortium name="US DOE Joint Genome Institute (JGI-PGF)"/>
            <person name="Walter F."/>
            <person name="Albersmeier A."/>
            <person name="Kalinowski J."/>
            <person name="Ruckert C."/>
        </authorList>
    </citation>
    <scope>NUCLEOTIDE SEQUENCE</scope>
    <source>
        <strain evidence="2">CGMCC 1.12777</strain>
    </source>
</reference>
<reference evidence="2" key="2">
    <citation type="submission" date="2020-09" db="EMBL/GenBank/DDBJ databases">
        <authorList>
            <person name="Sun Q."/>
            <person name="Zhou Y."/>
        </authorList>
    </citation>
    <scope>NUCLEOTIDE SEQUENCE</scope>
    <source>
        <strain evidence="2">CGMCC 1.12777</strain>
    </source>
</reference>